<sequence length="478" mass="52935">MQPTQRATDRRQPGTREETGRGAAGAKVTASTATQRNGERCVGVGSLFVLQVAMRCDARRLLSQHADRQKLESCEKTRRRTEIQERDDEDEEDSKRRRGEEKKRRREMKRAASITSKEAKKPKSTITAFFASSPGSGTAASAAPRAAFDKAKWTSSLTAEQRELLKLEIDTLDESWLAHLTDELLSREFLALKRFLRDEKKSGANIFPPEQDIYSWSRYTPLHKVKAVIIGQDPYHNHGQAHGLCFSVRPPTPAPPSLKNIYLALKNDYPAFEEPANRGGLLTPWAQQGVLLLNTCLTVRAHNANSHSQRGWERFTQRAIDLVARVRTKGVVFLAWGSPAGKRVSGVNKERHCVLQSVHPSPLSAHKGFLTCGHFKKANDWLQTRYGDDGIIDWSLTSKPLVTVTSVTTATETVEGDGKTDTVSKATAEEKSDTISKTATVTSTATATTSKSTATKVDDDNNDADSDYGQDLIEDETK</sequence>
<feature type="active site" description="Proton acceptor" evidence="7 8">
    <location>
        <position position="233"/>
    </location>
</feature>
<feature type="compositionally biased region" description="Acidic residues" evidence="9">
    <location>
        <begin position="460"/>
        <end position="478"/>
    </location>
</feature>
<feature type="domain" description="Uracil-DNA glycosylase-like" evidence="10">
    <location>
        <begin position="218"/>
        <end position="382"/>
    </location>
</feature>
<dbReference type="CDD" id="cd10027">
    <property type="entry name" value="UDG-F1-like"/>
    <property type="match status" value="1"/>
</dbReference>
<feature type="region of interest" description="Disordered" evidence="9">
    <location>
        <begin position="1"/>
        <end position="34"/>
    </location>
</feature>
<evidence type="ECO:0000259" key="10">
    <source>
        <dbReference type="SMART" id="SM00986"/>
    </source>
</evidence>
<feature type="compositionally biased region" description="Basic and acidic residues" evidence="9">
    <location>
        <begin position="66"/>
        <end position="84"/>
    </location>
</feature>
<keyword evidence="6 7" id="KW-0539">Nucleus</keyword>
<dbReference type="Pfam" id="PF03167">
    <property type="entry name" value="UDG"/>
    <property type="match status" value="1"/>
</dbReference>
<dbReference type="FunFam" id="3.40.470.10:FF:000007">
    <property type="entry name" value="Uracil-DNA glycosylase"/>
    <property type="match status" value="1"/>
</dbReference>
<keyword evidence="4 7" id="KW-0496">Mitochondrion</keyword>
<reference evidence="12" key="1">
    <citation type="journal article" date="2011" name="Genome Biol.">
        <title>Comparative and functional genomics provide insights into the pathogenicity of dermatophytic fungi.</title>
        <authorList>
            <person name="Burmester A."/>
            <person name="Shelest E."/>
            <person name="Gloeckner G."/>
            <person name="Heddergott C."/>
            <person name="Schindler S."/>
            <person name="Staib P."/>
            <person name="Heidel A."/>
            <person name="Felder M."/>
            <person name="Petzold A."/>
            <person name="Szafranski K."/>
            <person name="Feuermann M."/>
            <person name="Pedruzzi I."/>
            <person name="Priebe S."/>
            <person name="Groth M."/>
            <person name="Winkler R."/>
            <person name="Li W."/>
            <person name="Kniemeyer O."/>
            <person name="Schroeckh V."/>
            <person name="Hertweck C."/>
            <person name="Hube B."/>
            <person name="White T.C."/>
            <person name="Platzer M."/>
            <person name="Guthke R."/>
            <person name="Heitman J."/>
            <person name="Woestemeyer J."/>
            <person name="Zipfel P.F."/>
            <person name="Monod M."/>
            <person name="Brakhage A.A."/>
        </authorList>
    </citation>
    <scope>NUCLEOTIDE SEQUENCE [LARGE SCALE GENOMIC DNA]</scope>
    <source>
        <strain evidence="12">HKI 0517</strain>
    </source>
</reference>
<dbReference type="SMART" id="SM00987">
    <property type="entry name" value="UreE_C"/>
    <property type="match status" value="1"/>
</dbReference>
<dbReference type="RefSeq" id="XP_003022827.1">
    <property type="nucleotide sequence ID" value="XM_003022781.1"/>
</dbReference>
<feature type="region of interest" description="Disordered" evidence="9">
    <location>
        <begin position="66"/>
        <end position="119"/>
    </location>
</feature>
<dbReference type="AlphaFoldDB" id="D4D7G9"/>
<evidence type="ECO:0000256" key="3">
    <source>
        <dbReference type="ARBA" id="ARBA00022801"/>
    </source>
</evidence>
<dbReference type="EMBL" id="ACYE01000158">
    <property type="protein sequence ID" value="EFE42209.1"/>
    <property type="molecule type" value="Genomic_DNA"/>
</dbReference>
<evidence type="ECO:0000256" key="2">
    <source>
        <dbReference type="ARBA" id="ARBA00022763"/>
    </source>
</evidence>
<dbReference type="InterPro" id="IPR036895">
    <property type="entry name" value="Uracil-DNA_glycosylase-like_sf"/>
</dbReference>
<dbReference type="InterPro" id="IPR005122">
    <property type="entry name" value="Uracil-DNA_glycosylase-like"/>
</dbReference>
<feature type="compositionally biased region" description="Basic and acidic residues" evidence="9">
    <location>
        <begin position="417"/>
        <end position="434"/>
    </location>
</feature>
<protein>
    <recommendedName>
        <fullName evidence="7">Uracil-DNA glycosylase</fullName>
        <shortName evidence="7">UDG</shortName>
        <ecNumber evidence="7">3.2.2.27</ecNumber>
    </recommendedName>
</protein>
<evidence type="ECO:0000256" key="6">
    <source>
        <dbReference type="ARBA" id="ARBA00023242"/>
    </source>
</evidence>
<comment type="similarity">
    <text evidence="1 7">Belongs to the uracil-DNA glycosylase (UDG) superfamily. UNG family.</text>
</comment>
<dbReference type="InterPro" id="IPR002043">
    <property type="entry name" value="UDG_fam1"/>
</dbReference>
<comment type="function">
    <text evidence="7">Excises uracil residues from the DNA which can arise as a result of misincorporation of dUMP residues by DNA polymerase or due to deamination of cytosine.</text>
</comment>
<evidence type="ECO:0000256" key="7">
    <source>
        <dbReference type="HAMAP-Rule" id="MF_03166"/>
    </source>
</evidence>
<evidence type="ECO:0000313" key="11">
    <source>
        <dbReference type="EMBL" id="EFE42209.1"/>
    </source>
</evidence>
<dbReference type="OrthoDB" id="10031947at2759"/>
<evidence type="ECO:0000256" key="4">
    <source>
        <dbReference type="ARBA" id="ARBA00023128"/>
    </source>
</evidence>
<keyword evidence="5 7" id="KW-0234">DNA repair</keyword>
<proteinExistence type="inferred from homology"/>
<dbReference type="PROSITE" id="PS00130">
    <property type="entry name" value="U_DNA_GLYCOSYLASE"/>
    <property type="match status" value="1"/>
</dbReference>
<dbReference type="HOGENOM" id="CLU_032162_2_0_1"/>
<comment type="catalytic activity">
    <reaction evidence="7">
        <text>Hydrolyzes single-stranded DNA or mismatched double-stranded DNA and polynucleotides, releasing free uracil.</text>
        <dbReference type="EC" id="3.2.2.27"/>
    </reaction>
</comment>
<feature type="compositionally biased region" description="Basic and acidic residues" evidence="9">
    <location>
        <begin position="7"/>
        <end position="20"/>
    </location>
</feature>
<dbReference type="GO" id="GO:0005634">
    <property type="term" value="C:nucleus"/>
    <property type="evidence" value="ECO:0007669"/>
    <property type="project" value="UniProtKB-SubCell"/>
</dbReference>
<dbReference type="PANTHER" id="PTHR11264">
    <property type="entry name" value="URACIL-DNA GLYCOSYLASE"/>
    <property type="match status" value="1"/>
</dbReference>
<evidence type="ECO:0000256" key="9">
    <source>
        <dbReference type="SAM" id="MobiDB-lite"/>
    </source>
</evidence>
<evidence type="ECO:0000313" key="12">
    <source>
        <dbReference type="Proteomes" id="UP000008383"/>
    </source>
</evidence>
<dbReference type="NCBIfam" id="NF003588">
    <property type="entry name" value="PRK05254.1-1"/>
    <property type="match status" value="1"/>
</dbReference>
<dbReference type="SUPFAM" id="SSF52141">
    <property type="entry name" value="Uracil-DNA glycosylase-like"/>
    <property type="match status" value="1"/>
</dbReference>
<dbReference type="Proteomes" id="UP000008383">
    <property type="component" value="Unassembled WGS sequence"/>
</dbReference>
<keyword evidence="3 7" id="KW-0378">Hydrolase</keyword>
<evidence type="ECO:0000256" key="1">
    <source>
        <dbReference type="ARBA" id="ARBA00008184"/>
    </source>
</evidence>
<dbReference type="KEGG" id="tve:TRV_03051"/>
<dbReference type="GeneID" id="9581551"/>
<dbReference type="EC" id="3.2.2.27" evidence="7"/>
<dbReference type="GO" id="GO:0005739">
    <property type="term" value="C:mitochondrion"/>
    <property type="evidence" value="ECO:0007669"/>
    <property type="project" value="UniProtKB-SubCell"/>
</dbReference>
<dbReference type="Gene3D" id="3.40.470.10">
    <property type="entry name" value="Uracil-DNA glycosylase-like domain"/>
    <property type="match status" value="1"/>
</dbReference>
<gene>
    <name evidence="7" type="primary">UNG1</name>
    <name evidence="11" type="ORF">TRV_03051</name>
</gene>
<dbReference type="NCBIfam" id="TIGR00628">
    <property type="entry name" value="ung"/>
    <property type="match status" value="1"/>
</dbReference>
<dbReference type="InterPro" id="IPR018085">
    <property type="entry name" value="Ura-DNA_Glyclase_AS"/>
</dbReference>
<dbReference type="NCBIfam" id="NF003592">
    <property type="entry name" value="PRK05254.1-5"/>
    <property type="match status" value="1"/>
</dbReference>
<comment type="caution">
    <text evidence="11">The sequence shown here is derived from an EMBL/GenBank/DDBJ whole genome shotgun (WGS) entry which is preliminary data.</text>
</comment>
<feature type="region of interest" description="Disordered" evidence="9">
    <location>
        <begin position="417"/>
        <end position="478"/>
    </location>
</feature>
<feature type="compositionally biased region" description="Basic and acidic residues" evidence="9">
    <location>
        <begin position="93"/>
        <end position="102"/>
    </location>
</feature>
<feature type="compositionally biased region" description="Low complexity" evidence="9">
    <location>
        <begin position="436"/>
        <end position="455"/>
    </location>
</feature>
<evidence type="ECO:0000256" key="5">
    <source>
        <dbReference type="ARBA" id="ARBA00023204"/>
    </source>
</evidence>
<keyword evidence="12" id="KW-1185">Reference proteome</keyword>
<organism evidence="11 12">
    <name type="scientific">Trichophyton verrucosum (strain HKI 0517)</name>
    <dbReference type="NCBI Taxonomy" id="663202"/>
    <lineage>
        <taxon>Eukaryota</taxon>
        <taxon>Fungi</taxon>
        <taxon>Dikarya</taxon>
        <taxon>Ascomycota</taxon>
        <taxon>Pezizomycotina</taxon>
        <taxon>Eurotiomycetes</taxon>
        <taxon>Eurotiomycetidae</taxon>
        <taxon>Onygenales</taxon>
        <taxon>Arthrodermataceae</taxon>
        <taxon>Trichophyton</taxon>
    </lineage>
</organism>
<dbReference type="GO" id="GO:0097510">
    <property type="term" value="P:base-excision repair, AP site formation via deaminated base removal"/>
    <property type="evidence" value="ECO:0007669"/>
    <property type="project" value="TreeGrafter"/>
</dbReference>
<keyword evidence="2 7" id="KW-0227">DNA damage</keyword>
<accession>D4D7G9</accession>
<dbReference type="NCBIfam" id="NF003589">
    <property type="entry name" value="PRK05254.1-2"/>
    <property type="match status" value="1"/>
</dbReference>
<name>D4D7G9_TRIVH</name>
<evidence type="ECO:0000256" key="8">
    <source>
        <dbReference type="PROSITE-ProRule" id="PRU10072"/>
    </source>
</evidence>
<comment type="subcellular location">
    <subcellularLocation>
        <location evidence="7">Mitochondrion</location>
    </subcellularLocation>
    <subcellularLocation>
        <location evidence="7">Nucleus</location>
    </subcellularLocation>
</comment>
<dbReference type="GO" id="GO:0004844">
    <property type="term" value="F:uracil DNA N-glycosylase activity"/>
    <property type="evidence" value="ECO:0007669"/>
    <property type="project" value="UniProtKB-UniRule"/>
</dbReference>
<dbReference type="HAMAP" id="MF_00148">
    <property type="entry name" value="UDG"/>
    <property type="match status" value="1"/>
</dbReference>
<dbReference type="SMART" id="SM00986">
    <property type="entry name" value="UDG"/>
    <property type="match status" value="1"/>
</dbReference>
<dbReference type="PANTHER" id="PTHR11264:SF0">
    <property type="entry name" value="URACIL-DNA GLYCOSYLASE"/>
    <property type="match status" value="1"/>
</dbReference>